<accession>A0ABD6ETK7</accession>
<proteinExistence type="predicted"/>
<dbReference type="EMBL" id="JBGFUD010006078">
    <property type="protein sequence ID" value="MFH4980786.1"/>
    <property type="molecule type" value="Genomic_DNA"/>
</dbReference>
<gene>
    <name evidence="5" type="ORF">AB6A40_007495</name>
</gene>
<evidence type="ECO:0000313" key="6">
    <source>
        <dbReference type="Proteomes" id="UP001608902"/>
    </source>
</evidence>
<keyword evidence="1" id="KW-0862">Zinc</keyword>
<dbReference type="InterPro" id="IPR013087">
    <property type="entry name" value="Znf_C2H2_type"/>
</dbReference>
<keyword evidence="1" id="KW-0479">Metal-binding</keyword>
<keyword evidence="2" id="KW-0175">Coiled coil</keyword>
<evidence type="ECO:0000256" key="3">
    <source>
        <dbReference type="SAM" id="MobiDB-lite"/>
    </source>
</evidence>
<dbReference type="AlphaFoldDB" id="A0ABD6ETK7"/>
<evidence type="ECO:0000256" key="2">
    <source>
        <dbReference type="SAM" id="Coils"/>
    </source>
</evidence>
<organism evidence="5 6">
    <name type="scientific">Gnathostoma spinigerum</name>
    <dbReference type="NCBI Taxonomy" id="75299"/>
    <lineage>
        <taxon>Eukaryota</taxon>
        <taxon>Metazoa</taxon>
        <taxon>Ecdysozoa</taxon>
        <taxon>Nematoda</taxon>
        <taxon>Chromadorea</taxon>
        <taxon>Rhabditida</taxon>
        <taxon>Spirurina</taxon>
        <taxon>Gnathostomatomorpha</taxon>
        <taxon>Gnathostomatoidea</taxon>
        <taxon>Gnathostomatidae</taxon>
        <taxon>Gnathostoma</taxon>
    </lineage>
</organism>
<dbReference type="Gene3D" id="3.30.160.60">
    <property type="entry name" value="Classic Zinc Finger"/>
    <property type="match status" value="1"/>
</dbReference>
<feature type="region of interest" description="Disordered" evidence="3">
    <location>
        <begin position="333"/>
        <end position="352"/>
    </location>
</feature>
<sequence>MATDESTSSCSEAESKCNASVLVAGSQSFVDNVTSLTLLTDEQNVCSAQVFSTVVYDACDTPVACDANPATVAAILETEGKIHNALRKMLINIKKLPDDIVDELLKKFVLMYRYSFERCINLPPPEGLEGEEPLAALRHHLSFRLDQWNEWHGDKGIDRLLGRNFTDPNGENKARMGDDEAAGLQQMKERVMGIEKERMIEAEKKKKELMMSEAKILNEEQAKKLAKAKKSEERRLARAERTKKKKWQKEIEFLKAVTLEQVVGNVPLGVLKIYKAKCHLCEDRLTDAKYLSMHVKIRHPAVYFCHYCDRTFASHGPLRVHCEVLHPGVPIDPEGRRPPERANCTNGSIQTSRNLADDERGLISMMRGSTTETEDDEQDLAPVLTPASDLSNDVRRMFESKMSMEYGDAGSKDEQSSPLMSSMPQLEAMEHGSRESDIRGSSLPPIHTELEAAMELSQLQIHGAMYKERGIQYSILGDIYDSARRQLVMIGLYANVKSADSSTNGGIHTSKR</sequence>
<keyword evidence="6" id="KW-1185">Reference proteome</keyword>
<evidence type="ECO:0000259" key="4">
    <source>
        <dbReference type="PROSITE" id="PS50157"/>
    </source>
</evidence>
<keyword evidence="1" id="KW-0863">Zinc-finger</keyword>
<evidence type="ECO:0000256" key="1">
    <source>
        <dbReference type="PROSITE-ProRule" id="PRU00042"/>
    </source>
</evidence>
<reference evidence="5 6" key="1">
    <citation type="submission" date="2024-08" db="EMBL/GenBank/DDBJ databases">
        <title>Gnathostoma spinigerum genome.</title>
        <authorList>
            <person name="Gonzalez-Bertolin B."/>
            <person name="Monzon S."/>
            <person name="Zaballos A."/>
            <person name="Jimenez P."/>
            <person name="Dekumyoy P."/>
            <person name="Varona S."/>
            <person name="Cuesta I."/>
            <person name="Sumanam S."/>
            <person name="Adisakwattana P."/>
            <person name="Gasser R.B."/>
            <person name="Hernandez-Gonzalez A."/>
            <person name="Young N.D."/>
            <person name="Perteguer M.J."/>
        </authorList>
    </citation>
    <scope>NUCLEOTIDE SEQUENCE [LARGE SCALE GENOMIC DNA]</scope>
    <source>
        <strain evidence="5">AL3</strain>
        <tissue evidence="5">Liver</tissue>
    </source>
</reference>
<comment type="caution">
    <text evidence="5">The sequence shown here is derived from an EMBL/GenBank/DDBJ whole genome shotgun (WGS) entry which is preliminary data.</text>
</comment>
<feature type="coiled-coil region" evidence="2">
    <location>
        <begin position="200"/>
        <end position="242"/>
    </location>
</feature>
<dbReference type="Proteomes" id="UP001608902">
    <property type="component" value="Unassembled WGS sequence"/>
</dbReference>
<dbReference type="PROSITE" id="PS00028">
    <property type="entry name" value="ZINC_FINGER_C2H2_1"/>
    <property type="match status" value="1"/>
</dbReference>
<name>A0ABD6ETK7_9BILA</name>
<feature type="domain" description="C2H2-type" evidence="4">
    <location>
        <begin position="303"/>
        <end position="328"/>
    </location>
</feature>
<feature type="compositionally biased region" description="Polar residues" evidence="3">
    <location>
        <begin position="343"/>
        <end position="352"/>
    </location>
</feature>
<dbReference type="GO" id="GO:0008270">
    <property type="term" value="F:zinc ion binding"/>
    <property type="evidence" value="ECO:0007669"/>
    <property type="project" value="UniProtKB-KW"/>
</dbReference>
<dbReference type="SMART" id="SM00355">
    <property type="entry name" value="ZnF_C2H2"/>
    <property type="match status" value="2"/>
</dbReference>
<evidence type="ECO:0000313" key="5">
    <source>
        <dbReference type="EMBL" id="MFH4980786.1"/>
    </source>
</evidence>
<dbReference type="PROSITE" id="PS50157">
    <property type="entry name" value="ZINC_FINGER_C2H2_2"/>
    <property type="match status" value="1"/>
</dbReference>
<protein>
    <recommendedName>
        <fullName evidence="4">C2H2-type domain-containing protein</fullName>
    </recommendedName>
</protein>